<name>A0ABY4N012_9MICO</name>
<evidence type="ECO:0000256" key="1">
    <source>
        <dbReference type="SAM" id="Phobius"/>
    </source>
</evidence>
<proteinExistence type="predicted"/>
<reference evidence="2" key="1">
    <citation type="submission" date="2022-05" db="EMBL/GenBank/DDBJ databases">
        <title>Complete genome sequence of toluene-degrading Gulosibacter sediminis strain ACHW.36C.</title>
        <authorList>
            <person name="Wai A.C."/>
            <person name="Lai G.K."/>
            <person name="Griffin S.D."/>
            <person name="Leung F.C."/>
        </authorList>
    </citation>
    <scope>NUCLEOTIDE SEQUENCE [LARGE SCALE GENOMIC DNA]</scope>
    <source>
        <strain evidence="2">ACHW.36C</strain>
    </source>
</reference>
<gene>
    <name evidence="2" type="ORF">M3M28_06240</name>
</gene>
<organism evidence="2">
    <name type="scientific">Gulosibacter sediminis</name>
    <dbReference type="NCBI Taxonomy" id="1729695"/>
    <lineage>
        <taxon>Bacteria</taxon>
        <taxon>Bacillati</taxon>
        <taxon>Actinomycetota</taxon>
        <taxon>Actinomycetes</taxon>
        <taxon>Micrococcales</taxon>
        <taxon>Microbacteriaceae</taxon>
        <taxon>Gulosibacter</taxon>
    </lineage>
</organism>
<protein>
    <submittedName>
        <fullName evidence="2">Uncharacterized protein</fullName>
    </submittedName>
</protein>
<feature type="transmembrane region" description="Helical" evidence="1">
    <location>
        <begin position="33"/>
        <end position="54"/>
    </location>
</feature>
<keyword evidence="1" id="KW-1133">Transmembrane helix</keyword>
<evidence type="ECO:0000313" key="2">
    <source>
        <dbReference type="EMBL" id="UQN16038.1"/>
    </source>
</evidence>
<dbReference type="EMBL" id="CP097160">
    <property type="protein sequence ID" value="UQN16038.1"/>
    <property type="molecule type" value="Genomic_DNA"/>
</dbReference>
<keyword evidence="1" id="KW-0812">Transmembrane</keyword>
<accession>A0ABY4N012</accession>
<keyword evidence="1" id="KW-0472">Membrane</keyword>
<sequence>MNALIAIFSILVFIAGLWCYGLAFQMPTDTLSLLVFILGVLLNSLAFFIPWQIVGHGRK</sequence>